<name>A0ABD7TIQ0_9PSED</name>
<dbReference type="AlphaFoldDB" id="A0ABD7TIQ0"/>
<dbReference type="PANTHER" id="PTHR39555:SF1">
    <property type="entry name" value="TYPE IV PILUS INNER MEMBRANE COMPONENT PILO"/>
    <property type="match status" value="1"/>
</dbReference>
<organism evidence="1 2">
    <name type="scientific">Pseudomonas pergaminensis</name>
    <dbReference type="NCBI Taxonomy" id="2853159"/>
    <lineage>
        <taxon>Bacteria</taxon>
        <taxon>Pseudomonadati</taxon>
        <taxon>Pseudomonadota</taxon>
        <taxon>Gammaproteobacteria</taxon>
        <taxon>Pseudomonadales</taxon>
        <taxon>Pseudomonadaceae</taxon>
        <taxon>Pseudomonas</taxon>
    </lineage>
</organism>
<dbReference type="PANTHER" id="PTHR39555">
    <property type="entry name" value="FIMBRIAL ASSEMBLY PROTEIN PILO-LIKE PROTEIN-RELATED"/>
    <property type="match status" value="1"/>
</dbReference>
<accession>A0ABD7TIQ0</accession>
<dbReference type="KEGG" id="ppeg:KUA23_02100"/>
<sequence length="323" mass="35178">MSLPRLNLSALTHNAAKWPLPGKALLGCALAAVVFVVGDLVYLSPSRHRLQRVETQEVALQQHVAQKTALAASLETRTHQFQLMQAKANELLQALPGESEMPGLLEDIAGLALANGLLVENVTPLDEQPRPFYHEQPVQVGLTGAYHDLAMFLSRLGGLSRIATVHDIALRRDGKLLRLDLLAKTYWQAPSGAGPGGQGLARQAFVYDASGLRDPFQRLAIQVGHLPGRPARAPDLARPRGVLETLAVDQFEMVGTLSRGVQAFALLRAASRVHRLAVGDYLGPDHGRVTVIHERYVELVELFPDGQGAWLERPRTLVLNVNS</sequence>
<dbReference type="RefSeq" id="WP_252993378.1">
    <property type="nucleotide sequence ID" value="NZ_CP078013.2"/>
</dbReference>
<dbReference type="Gene3D" id="3.30.70.60">
    <property type="match status" value="1"/>
</dbReference>
<proteinExistence type="predicted"/>
<protein>
    <submittedName>
        <fullName evidence="1">Pilus assembly protein PilP</fullName>
    </submittedName>
</protein>
<reference evidence="1" key="1">
    <citation type="journal article" date="2022" name="Front. Plant Sci.">
        <title>Agronomic efficiency and genome mining analysis of the wheat-biostimulant rhizospheric bacterium Pseudomonas pergaminensis sp. nov. strain 1008T.</title>
        <authorList>
            <person name="Diaz M."/>
            <person name="Bach T."/>
            <person name="Gonzalez Anta G."/>
            <person name="Agaras B."/>
            <person name="Wibberg D."/>
            <person name="Noguera F."/>
            <person name="Canciani W."/>
            <person name="Valverde C."/>
        </authorList>
    </citation>
    <scope>NUCLEOTIDE SEQUENCE</scope>
    <source>
        <strain evidence="1">1008</strain>
    </source>
</reference>
<dbReference type="EMBL" id="CP078013">
    <property type="protein sequence ID" value="USW01569.1"/>
    <property type="molecule type" value="Genomic_DNA"/>
</dbReference>
<dbReference type="Gene3D" id="2.30.30.830">
    <property type="match status" value="1"/>
</dbReference>
<gene>
    <name evidence="1" type="ORF">KUA23_02100</name>
</gene>
<reference evidence="1" key="2">
    <citation type="submission" date="2024-04" db="EMBL/GenBank/DDBJ databases">
        <authorList>
            <person name="Diaz M."/>
            <person name="Bach T."/>
            <person name="Gonzalez Anta G."/>
            <person name="Agaras B."/>
            <person name="Wibberg D."/>
            <person name="Noguera F."/>
            <person name="Canciani W."/>
            <person name="Ybarra T."/>
            <person name="Nunez M.L."/>
            <person name="Valverde C."/>
        </authorList>
    </citation>
    <scope>NUCLEOTIDE SEQUENCE</scope>
    <source>
        <strain evidence="1">1008</strain>
    </source>
</reference>
<dbReference type="Proteomes" id="UP001056907">
    <property type="component" value="Chromosome"/>
</dbReference>
<evidence type="ECO:0000313" key="1">
    <source>
        <dbReference type="EMBL" id="USW01569.1"/>
    </source>
</evidence>
<evidence type="ECO:0000313" key="2">
    <source>
        <dbReference type="Proteomes" id="UP001056907"/>
    </source>
</evidence>
<dbReference type="Pfam" id="PF04351">
    <property type="entry name" value="PilP"/>
    <property type="match status" value="1"/>
</dbReference>
<dbReference type="InterPro" id="IPR007445">
    <property type="entry name" value="PilO"/>
</dbReference>
<dbReference type="Pfam" id="PF04350">
    <property type="entry name" value="PilO"/>
    <property type="match status" value="1"/>
</dbReference>
<dbReference type="InterPro" id="IPR007446">
    <property type="entry name" value="PilP"/>
</dbReference>
<dbReference type="InterPro" id="IPR014717">
    <property type="entry name" value="Transl_elong_EF1B/ribsomal_bS6"/>
</dbReference>